<dbReference type="GO" id="GO:0004557">
    <property type="term" value="F:alpha-galactosidase activity"/>
    <property type="evidence" value="ECO:0007669"/>
    <property type="project" value="UniProtKB-EC"/>
</dbReference>
<evidence type="ECO:0000256" key="1">
    <source>
        <dbReference type="ARBA" id="ARBA00001255"/>
    </source>
</evidence>
<feature type="domain" description="Glycoside-hydrolase family GH114 TIM-barrel" evidence="3">
    <location>
        <begin position="47"/>
        <end position="285"/>
    </location>
</feature>
<name>A0AAJ0BQS7_9PEZI</name>
<dbReference type="Proteomes" id="UP001244011">
    <property type="component" value="Unassembled WGS sequence"/>
</dbReference>
<dbReference type="InterPro" id="IPR013785">
    <property type="entry name" value="Aldolase_TIM"/>
</dbReference>
<organism evidence="4 5">
    <name type="scientific">Phialemonium atrogriseum</name>
    <dbReference type="NCBI Taxonomy" id="1093897"/>
    <lineage>
        <taxon>Eukaryota</taxon>
        <taxon>Fungi</taxon>
        <taxon>Dikarya</taxon>
        <taxon>Ascomycota</taxon>
        <taxon>Pezizomycotina</taxon>
        <taxon>Sordariomycetes</taxon>
        <taxon>Sordariomycetidae</taxon>
        <taxon>Cephalothecales</taxon>
        <taxon>Cephalothecaceae</taxon>
        <taxon>Phialemonium</taxon>
    </lineage>
</organism>
<dbReference type="SUPFAM" id="SSF51445">
    <property type="entry name" value="(Trans)glycosidases"/>
    <property type="match status" value="1"/>
</dbReference>
<comment type="caution">
    <text evidence="4">The sequence shown here is derived from an EMBL/GenBank/DDBJ whole genome shotgun (WGS) entry which is preliminary data.</text>
</comment>
<dbReference type="InterPro" id="IPR017853">
    <property type="entry name" value="GH"/>
</dbReference>
<dbReference type="PANTHER" id="PTHR35273:SF2">
    <property type="entry name" value="ALPHA-GALACTOSIDASE"/>
    <property type="match status" value="1"/>
</dbReference>
<proteinExistence type="predicted"/>
<reference evidence="4" key="1">
    <citation type="submission" date="2023-06" db="EMBL/GenBank/DDBJ databases">
        <title>Genome-scale phylogeny and comparative genomics of the fungal order Sordariales.</title>
        <authorList>
            <consortium name="Lawrence Berkeley National Laboratory"/>
            <person name="Hensen N."/>
            <person name="Bonometti L."/>
            <person name="Westerberg I."/>
            <person name="Brannstrom I.O."/>
            <person name="Guillou S."/>
            <person name="Cros-Aarteil S."/>
            <person name="Calhoun S."/>
            <person name="Haridas S."/>
            <person name="Kuo A."/>
            <person name="Mondo S."/>
            <person name="Pangilinan J."/>
            <person name="Riley R."/>
            <person name="Labutti K."/>
            <person name="Andreopoulos B."/>
            <person name="Lipzen A."/>
            <person name="Chen C."/>
            <person name="Yanf M."/>
            <person name="Daum C."/>
            <person name="Ng V."/>
            <person name="Clum A."/>
            <person name="Steindorff A."/>
            <person name="Ohm R."/>
            <person name="Martin F."/>
            <person name="Silar P."/>
            <person name="Natvig D."/>
            <person name="Lalanne C."/>
            <person name="Gautier V."/>
            <person name="Ament-Velasquez S.L."/>
            <person name="Kruys A."/>
            <person name="Hutchinson M.I."/>
            <person name="Powell A.J."/>
            <person name="Barry K."/>
            <person name="Miller A.N."/>
            <person name="Grigoriev I.V."/>
            <person name="Debuchy R."/>
            <person name="Gladieux P."/>
            <person name="Thoren M.H."/>
            <person name="Johannesson H."/>
        </authorList>
    </citation>
    <scope>NUCLEOTIDE SEQUENCE</scope>
    <source>
        <strain evidence="4">8032-3</strain>
    </source>
</reference>
<dbReference type="EMBL" id="MU839034">
    <property type="protein sequence ID" value="KAK1762755.1"/>
    <property type="molecule type" value="Genomic_DNA"/>
</dbReference>
<dbReference type="EC" id="3.2.1.22" evidence="2"/>
<evidence type="ECO:0000313" key="5">
    <source>
        <dbReference type="Proteomes" id="UP001244011"/>
    </source>
</evidence>
<keyword evidence="5" id="KW-1185">Reference proteome</keyword>
<protein>
    <recommendedName>
        <fullName evidence="2">alpha-galactosidase</fullName>
        <ecNumber evidence="2">3.2.1.22</ecNumber>
    </recommendedName>
</protein>
<evidence type="ECO:0000256" key="2">
    <source>
        <dbReference type="ARBA" id="ARBA00012755"/>
    </source>
</evidence>
<keyword evidence="4" id="KW-0378">Hydrolase</keyword>
<dbReference type="InterPro" id="IPR004352">
    <property type="entry name" value="GH114_TIM-barrel"/>
</dbReference>
<dbReference type="Pfam" id="PF03537">
    <property type="entry name" value="Glyco_hydro_114"/>
    <property type="match status" value="1"/>
</dbReference>
<dbReference type="RefSeq" id="XP_060278968.1">
    <property type="nucleotide sequence ID" value="XM_060423070.1"/>
</dbReference>
<sequence>MKTIPPSLTIGLATFAGVCHGMISRYDTDFWASIPVETWKPVLGAPWQIVLSNTLNLSETVVPSTIQIFDIDLFDNTNDGIDDSAINTLHGLGKKVICYFSAGTFEPERPDASRFEAADMGKELPDWPGEKWLNLNSKNVRSIMDDRIALAARMGCDAIDPDNVDAYDNDNGLGLKEADSISFVEYLAAEAYQYNMAIGLKNAGAIIDDVQDVVHFAVNEQCVDQKECKVYTKFLASLKPVFHIEYPAGAGKSVSEKDRKLNCEGSDVGIPNFSTVLKTEDLDGWTEYCDGTVVTTAVER</sequence>
<gene>
    <name evidence="4" type="ORF">QBC33DRAFT_256951</name>
</gene>
<dbReference type="GeneID" id="85306257"/>
<dbReference type="PANTHER" id="PTHR35273">
    <property type="entry name" value="ALPHA-1,4 POLYGALACTOSAMINIDASE, PUTATIVE (AFU_ORTHOLOGUE AFUA_3G07890)-RELATED"/>
    <property type="match status" value="1"/>
</dbReference>
<dbReference type="AlphaFoldDB" id="A0AAJ0BQS7"/>
<evidence type="ECO:0000313" key="4">
    <source>
        <dbReference type="EMBL" id="KAK1762755.1"/>
    </source>
</evidence>
<dbReference type="Gene3D" id="3.20.20.70">
    <property type="entry name" value="Aldolase class I"/>
    <property type="match status" value="1"/>
</dbReference>
<accession>A0AAJ0BQS7</accession>
<evidence type="ECO:0000259" key="3">
    <source>
        <dbReference type="Pfam" id="PF03537"/>
    </source>
</evidence>
<comment type="catalytic activity">
    <reaction evidence="1">
        <text>Hydrolysis of terminal, non-reducing alpha-D-galactose residues in alpha-D-galactosides, including galactose oligosaccharides, galactomannans and galactolipids.</text>
        <dbReference type="EC" id="3.2.1.22"/>
    </reaction>
</comment>